<feature type="domain" description="TM2" evidence="9">
    <location>
        <begin position="117"/>
        <end position="165"/>
    </location>
</feature>
<evidence type="ECO:0000256" key="1">
    <source>
        <dbReference type="ARBA" id="ARBA00004141"/>
    </source>
</evidence>
<keyword evidence="11" id="KW-1185">Reference proteome</keyword>
<keyword evidence="3 8" id="KW-0812">Transmembrane</keyword>
<keyword evidence="5 8" id="KW-1133">Transmembrane helix</keyword>
<evidence type="ECO:0000256" key="2">
    <source>
        <dbReference type="ARBA" id="ARBA00008284"/>
    </source>
</evidence>
<evidence type="ECO:0000256" key="3">
    <source>
        <dbReference type="ARBA" id="ARBA00022692"/>
    </source>
</evidence>
<sequence length="184" mass="21048">WHHKIDLWLSSSSPSQSLYLYPYPYLYIRSREVSEPHSPLIPCNQVPLDFITCEEPLDLKGNDTERWQLGYGCSRFGGQKYHEVQYTSVKCYVLREIECFGNRTFVRDGVPCIKYSGHYFLTTLLYSIFLGFAGIDRFCLGHIGTAVAKLITLGGFGVWWIVDIISLITGGLMPEDGSNWQPYT</sequence>
<dbReference type="InterPro" id="IPR007829">
    <property type="entry name" value="TM2"/>
</dbReference>
<comment type="caution">
    <text evidence="10">The sequence shown here is derived from an EMBL/GenBank/DDBJ whole genome shotgun (WGS) entry which is preliminary data.</text>
</comment>
<evidence type="ECO:0000313" key="11">
    <source>
        <dbReference type="Proteomes" id="UP000825002"/>
    </source>
</evidence>
<gene>
    <name evidence="10" type="ORF">GZH46_01784</name>
</gene>
<keyword evidence="7" id="KW-0325">Glycoprotein</keyword>
<feature type="non-terminal residue" evidence="10">
    <location>
        <position position="184"/>
    </location>
</feature>
<evidence type="ECO:0000256" key="4">
    <source>
        <dbReference type="ARBA" id="ARBA00022729"/>
    </source>
</evidence>
<dbReference type="InterPro" id="IPR050932">
    <property type="entry name" value="TM2D1-3-like"/>
</dbReference>
<proteinExistence type="inferred from homology"/>
<evidence type="ECO:0000256" key="7">
    <source>
        <dbReference type="ARBA" id="ARBA00023180"/>
    </source>
</evidence>
<reference evidence="10 11" key="1">
    <citation type="submission" date="2020-10" db="EMBL/GenBank/DDBJ databases">
        <authorList>
            <person name="Klimov P.B."/>
            <person name="Dyachkov S.M."/>
            <person name="Chetverikov P.E."/>
        </authorList>
    </citation>
    <scope>NUCLEOTIDE SEQUENCE [LARGE SCALE GENOMIC DNA]</scope>
    <source>
        <strain evidence="10">BMOC 18-1129-001#AD2665</strain>
        <tissue evidence="10">Entire mites</tissue>
    </source>
</reference>
<keyword evidence="6 8" id="KW-0472">Membrane</keyword>
<evidence type="ECO:0000256" key="5">
    <source>
        <dbReference type="ARBA" id="ARBA00022989"/>
    </source>
</evidence>
<dbReference type="EMBL" id="JAIFTH010000374">
    <property type="protein sequence ID" value="KAG9509686.1"/>
    <property type="molecule type" value="Genomic_DNA"/>
</dbReference>
<comment type="similarity">
    <text evidence="2">Belongs to the TM2 family.</text>
</comment>
<dbReference type="Proteomes" id="UP000825002">
    <property type="component" value="Unassembled WGS sequence"/>
</dbReference>
<evidence type="ECO:0000259" key="9">
    <source>
        <dbReference type="Pfam" id="PF05154"/>
    </source>
</evidence>
<name>A0ABQ7S8E6_9ACAR</name>
<accession>A0ABQ7S8E6</accession>
<feature type="non-terminal residue" evidence="10">
    <location>
        <position position="1"/>
    </location>
</feature>
<dbReference type="PANTHER" id="PTHR21016">
    <property type="entry name" value="BETA-AMYLOID BINDING PROTEIN-RELATED"/>
    <property type="match status" value="1"/>
</dbReference>
<keyword evidence="4" id="KW-0732">Signal</keyword>
<protein>
    <submittedName>
        <fullName evidence="10">TM2 domain-containing protein</fullName>
    </submittedName>
</protein>
<feature type="transmembrane region" description="Helical" evidence="8">
    <location>
        <begin position="117"/>
        <end position="135"/>
    </location>
</feature>
<evidence type="ECO:0000256" key="8">
    <source>
        <dbReference type="SAM" id="Phobius"/>
    </source>
</evidence>
<organism evidence="10 11">
    <name type="scientific">Fragariocoptes setiger</name>
    <dbReference type="NCBI Taxonomy" id="1670756"/>
    <lineage>
        <taxon>Eukaryota</taxon>
        <taxon>Metazoa</taxon>
        <taxon>Ecdysozoa</taxon>
        <taxon>Arthropoda</taxon>
        <taxon>Chelicerata</taxon>
        <taxon>Arachnida</taxon>
        <taxon>Acari</taxon>
        <taxon>Acariformes</taxon>
        <taxon>Trombidiformes</taxon>
        <taxon>Prostigmata</taxon>
        <taxon>Eupodina</taxon>
        <taxon>Eriophyoidea</taxon>
        <taxon>Phytoptidae</taxon>
        <taxon>Fragariocoptes</taxon>
    </lineage>
</organism>
<feature type="transmembrane region" description="Helical" evidence="8">
    <location>
        <begin position="147"/>
        <end position="173"/>
    </location>
</feature>
<comment type="subcellular location">
    <subcellularLocation>
        <location evidence="1">Membrane</location>
        <topology evidence="1">Multi-pass membrane protein</topology>
    </subcellularLocation>
</comment>
<dbReference type="PANTHER" id="PTHR21016:SF4">
    <property type="entry name" value="TM2 DOMAIN-CONTAINING PROTEIN 2"/>
    <property type="match status" value="1"/>
</dbReference>
<evidence type="ECO:0000313" key="10">
    <source>
        <dbReference type="EMBL" id="KAG9509686.1"/>
    </source>
</evidence>
<dbReference type="Pfam" id="PF05154">
    <property type="entry name" value="TM2"/>
    <property type="match status" value="1"/>
</dbReference>
<evidence type="ECO:0000256" key="6">
    <source>
        <dbReference type="ARBA" id="ARBA00023136"/>
    </source>
</evidence>